<proteinExistence type="predicted"/>
<evidence type="ECO:0008006" key="4">
    <source>
        <dbReference type="Google" id="ProtNLM"/>
    </source>
</evidence>
<evidence type="ECO:0000313" key="3">
    <source>
        <dbReference type="Proteomes" id="UP000480178"/>
    </source>
</evidence>
<evidence type="ECO:0000256" key="1">
    <source>
        <dbReference type="SAM" id="SignalP"/>
    </source>
</evidence>
<feature type="chain" id="PRO_5025421334" description="DUF3108 domain-containing protein" evidence="1">
    <location>
        <begin position="22"/>
        <end position="240"/>
    </location>
</feature>
<organism evidence="2 3">
    <name type="scientific">Rhodocytophaga rosea</name>
    <dbReference type="NCBI Taxonomy" id="2704465"/>
    <lineage>
        <taxon>Bacteria</taxon>
        <taxon>Pseudomonadati</taxon>
        <taxon>Bacteroidota</taxon>
        <taxon>Cytophagia</taxon>
        <taxon>Cytophagales</taxon>
        <taxon>Rhodocytophagaceae</taxon>
        <taxon>Rhodocytophaga</taxon>
    </lineage>
</organism>
<keyword evidence="1" id="KW-0732">Signal</keyword>
<dbReference type="EMBL" id="CP048222">
    <property type="protein sequence ID" value="QHT70373.1"/>
    <property type="molecule type" value="Genomic_DNA"/>
</dbReference>
<protein>
    <recommendedName>
        <fullName evidence="4">DUF3108 domain-containing protein</fullName>
    </recommendedName>
</protein>
<dbReference type="RefSeq" id="WP_162446352.1">
    <property type="nucleotide sequence ID" value="NZ_CP048222.1"/>
</dbReference>
<gene>
    <name evidence="2" type="ORF">GXP67_28815</name>
</gene>
<feature type="signal peptide" evidence="1">
    <location>
        <begin position="1"/>
        <end position="21"/>
    </location>
</feature>
<dbReference type="KEGG" id="rhoz:GXP67_28815"/>
<accession>A0A6C0GRY8</accession>
<dbReference type="Proteomes" id="UP000480178">
    <property type="component" value="Chromosome"/>
</dbReference>
<name>A0A6C0GRY8_9BACT</name>
<reference evidence="2 3" key="1">
    <citation type="submission" date="2020-01" db="EMBL/GenBank/DDBJ databases">
        <authorList>
            <person name="Kim M.K."/>
        </authorList>
    </citation>
    <scope>NUCLEOTIDE SEQUENCE [LARGE SCALE GENOMIC DNA]</scope>
    <source>
        <strain evidence="2 3">172606-1</strain>
    </source>
</reference>
<evidence type="ECO:0000313" key="2">
    <source>
        <dbReference type="EMBL" id="QHT70373.1"/>
    </source>
</evidence>
<keyword evidence="3" id="KW-1185">Reference proteome</keyword>
<dbReference type="AlphaFoldDB" id="A0A6C0GRY8"/>
<sequence>MNRLSHSIILLLLLTATVKPAQSQRILPAPVKKLTSHKPVYLKDREMVYAVKLYGKKAEFVKHDTLIFKCNLKDRHPEVGQTECIWRRKADTMKEFTGVTENDTTVWIHPPRFEDYRVLAFSPFPVLKYPLKAGSTWNFDITIGGDWGSKDLMEWKGLKEFKAFYKLLGKETLSTKLGKLECYKILAEGSNDFGKTQLVLFFNEKYGFVQLHYQNINQTSMQIELIDEVFLNPLLQVGKK</sequence>